<reference evidence="9 10" key="1">
    <citation type="submission" date="2018-06" db="EMBL/GenBank/DDBJ databases">
        <title>Genomic Encyclopedia of Archaeal and Bacterial Type Strains, Phase II (KMG-II): from individual species to whole genera.</title>
        <authorList>
            <person name="Goeker M."/>
        </authorList>
    </citation>
    <scope>NUCLEOTIDE SEQUENCE [LARGE SCALE GENOMIC DNA]</scope>
    <source>
        <strain evidence="9 10">DSM 29821</strain>
    </source>
</reference>
<dbReference type="Proteomes" id="UP000249819">
    <property type="component" value="Unassembled WGS sequence"/>
</dbReference>
<keyword evidence="6" id="KW-0560">Oxidoreductase</keyword>
<gene>
    <name evidence="9" type="ORF">CLV59_101186</name>
</gene>
<dbReference type="GO" id="GO:0016491">
    <property type="term" value="F:oxidoreductase activity"/>
    <property type="evidence" value="ECO:0007669"/>
    <property type="project" value="UniProtKB-KW"/>
</dbReference>
<comment type="caution">
    <text evidence="9">The sequence shown here is derived from an EMBL/GenBank/DDBJ whole genome shotgun (WGS) entry which is preliminary data.</text>
</comment>
<feature type="domain" description="Nitroreductase" evidence="8">
    <location>
        <begin position="26"/>
        <end position="175"/>
    </location>
</feature>
<dbReference type="AlphaFoldDB" id="A0A327WA04"/>
<accession>A0A327WA04</accession>
<keyword evidence="3" id="KW-0285">Flavoprotein</keyword>
<dbReference type="PANTHER" id="PTHR43821:SF1">
    <property type="entry name" value="NAD(P)H NITROREDUCTASE YDJA-RELATED"/>
    <property type="match status" value="1"/>
</dbReference>
<comment type="similarity">
    <text evidence="2">Belongs to the nitroreductase family.</text>
</comment>
<dbReference type="SUPFAM" id="SSF55469">
    <property type="entry name" value="FMN-dependent nitroreductase-like"/>
    <property type="match status" value="1"/>
</dbReference>
<dbReference type="InterPro" id="IPR029479">
    <property type="entry name" value="Nitroreductase"/>
</dbReference>
<dbReference type="EMBL" id="QLMA01000001">
    <property type="protein sequence ID" value="RAJ87435.1"/>
    <property type="molecule type" value="Genomic_DNA"/>
</dbReference>
<dbReference type="PANTHER" id="PTHR43821">
    <property type="entry name" value="NAD(P)H NITROREDUCTASE YDJA-RELATED"/>
    <property type="match status" value="1"/>
</dbReference>
<keyword evidence="7" id="KW-0520">NAD</keyword>
<evidence type="ECO:0000313" key="10">
    <source>
        <dbReference type="Proteomes" id="UP000249819"/>
    </source>
</evidence>
<dbReference type="CDD" id="cd02135">
    <property type="entry name" value="YdjA-like"/>
    <property type="match status" value="1"/>
</dbReference>
<evidence type="ECO:0000256" key="1">
    <source>
        <dbReference type="ARBA" id="ARBA00001917"/>
    </source>
</evidence>
<dbReference type="InterPro" id="IPR026021">
    <property type="entry name" value="YdjA-like"/>
</dbReference>
<evidence type="ECO:0000313" key="9">
    <source>
        <dbReference type="EMBL" id="RAJ87435.1"/>
    </source>
</evidence>
<evidence type="ECO:0000256" key="5">
    <source>
        <dbReference type="ARBA" id="ARBA00022857"/>
    </source>
</evidence>
<organism evidence="9 10">
    <name type="scientific">Chitinophaga dinghuensis</name>
    <dbReference type="NCBI Taxonomy" id="1539050"/>
    <lineage>
        <taxon>Bacteria</taxon>
        <taxon>Pseudomonadati</taxon>
        <taxon>Bacteroidota</taxon>
        <taxon>Chitinophagia</taxon>
        <taxon>Chitinophagales</taxon>
        <taxon>Chitinophagaceae</taxon>
        <taxon>Chitinophaga</taxon>
    </lineage>
</organism>
<keyword evidence="10" id="KW-1185">Reference proteome</keyword>
<dbReference type="Pfam" id="PF00881">
    <property type="entry name" value="Nitroreductase"/>
    <property type="match status" value="1"/>
</dbReference>
<proteinExistence type="inferred from homology"/>
<dbReference type="InterPro" id="IPR052530">
    <property type="entry name" value="NAD(P)H_nitroreductase"/>
</dbReference>
<dbReference type="RefSeq" id="WP_211323696.1">
    <property type="nucleotide sequence ID" value="NZ_QLMA01000001.1"/>
</dbReference>
<sequence length="196" mass="21918">MVDTTAATLVDNLISRRRNIKPTSMNGKKISNETVQELLQMADWAPTHGYTEPWYFVVYGGDKVQEFCTAHADLYKQYTPAEKYIAGNYDKLKTQGDLASHVIAICMKRGNKPNIPVVEEVASVACAVQNMWLAATARHIAAYWGSGGMTFHPAMKDYLGLGDEDQVLGFFYLGYTDEPAVAGRRVKPTEEKVKWM</sequence>
<evidence type="ECO:0000256" key="3">
    <source>
        <dbReference type="ARBA" id="ARBA00022630"/>
    </source>
</evidence>
<evidence type="ECO:0000256" key="6">
    <source>
        <dbReference type="ARBA" id="ARBA00023002"/>
    </source>
</evidence>
<name>A0A327WA04_9BACT</name>
<protein>
    <submittedName>
        <fullName evidence="9">Nitroreductase</fullName>
    </submittedName>
</protein>
<evidence type="ECO:0000259" key="8">
    <source>
        <dbReference type="Pfam" id="PF00881"/>
    </source>
</evidence>
<evidence type="ECO:0000256" key="4">
    <source>
        <dbReference type="ARBA" id="ARBA00022643"/>
    </source>
</evidence>
<evidence type="ECO:0000256" key="2">
    <source>
        <dbReference type="ARBA" id="ARBA00007118"/>
    </source>
</evidence>
<dbReference type="Gene3D" id="3.40.109.10">
    <property type="entry name" value="NADH Oxidase"/>
    <property type="match status" value="1"/>
</dbReference>
<keyword evidence="5" id="KW-0521">NADP</keyword>
<dbReference type="InterPro" id="IPR000415">
    <property type="entry name" value="Nitroreductase-like"/>
</dbReference>
<evidence type="ECO:0000256" key="7">
    <source>
        <dbReference type="ARBA" id="ARBA00023027"/>
    </source>
</evidence>
<keyword evidence="4" id="KW-0288">FMN</keyword>
<comment type="cofactor">
    <cofactor evidence="1">
        <name>FMN</name>
        <dbReference type="ChEBI" id="CHEBI:58210"/>
    </cofactor>
</comment>